<gene>
    <name evidence="2" type="ORF">Vau01_030870</name>
</gene>
<organism evidence="2 3">
    <name type="scientific">Virgisporangium aurantiacum</name>
    <dbReference type="NCBI Taxonomy" id="175570"/>
    <lineage>
        <taxon>Bacteria</taxon>
        <taxon>Bacillati</taxon>
        <taxon>Actinomycetota</taxon>
        <taxon>Actinomycetes</taxon>
        <taxon>Micromonosporales</taxon>
        <taxon>Micromonosporaceae</taxon>
        <taxon>Virgisporangium</taxon>
    </lineage>
</organism>
<evidence type="ECO:0000313" key="2">
    <source>
        <dbReference type="EMBL" id="GIJ55571.1"/>
    </source>
</evidence>
<dbReference type="AlphaFoldDB" id="A0A8J4DZC3"/>
<proteinExistence type="predicted"/>
<keyword evidence="1" id="KW-0812">Transmembrane</keyword>
<dbReference type="RefSeq" id="WP_203992569.1">
    <property type="nucleotide sequence ID" value="NZ_BOPG01000019.1"/>
</dbReference>
<keyword evidence="3" id="KW-1185">Reference proteome</keyword>
<dbReference type="EMBL" id="BOPG01000019">
    <property type="protein sequence ID" value="GIJ55571.1"/>
    <property type="molecule type" value="Genomic_DNA"/>
</dbReference>
<protein>
    <submittedName>
        <fullName evidence="2">Uncharacterized protein</fullName>
    </submittedName>
</protein>
<evidence type="ECO:0000313" key="3">
    <source>
        <dbReference type="Proteomes" id="UP000612585"/>
    </source>
</evidence>
<feature type="transmembrane region" description="Helical" evidence="1">
    <location>
        <begin position="20"/>
        <end position="41"/>
    </location>
</feature>
<dbReference type="Proteomes" id="UP000612585">
    <property type="component" value="Unassembled WGS sequence"/>
</dbReference>
<accession>A0A8J4DZC3</accession>
<comment type="caution">
    <text evidence="2">The sequence shown here is derived from an EMBL/GenBank/DDBJ whole genome shotgun (WGS) entry which is preliminary data.</text>
</comment>
<evidence type="ECO:0000256" key="1">
    <source>
        <dbReference type="SAM" id="Phobius"/>
    </source>
</evidence>
<reference evidence="2" key="1">
    <citation type="submission" date="2021-01" db="EMBL/GenBank/DDBJ databases">
        <title>Whole genome shotgun sequence of Virgisporangium aurantiacum NBRC 16421.</title>
        <authorList>
            <person name="Komaki H."/>
            <person name="Tamura T."/>
        </authorList>
    </citation>
    <scope>NUCLEOTIDE SEQUENCE</scope>
    <source>
        <strain evidence="2">NBRC 16421</strain>
    </source>
</reference>
<keyword evidence="1" id="KW-1133">Transmembrane helix</keyword>
<keyword evidence="1" id="KW-0472">Membrane</keyword>
<name>A0A8J4DZC3_9ACTN</name>
<sequence>MTDDSQQTTSARLLITSSALLAAAAALGMAGLGVATVALGVMARRRIDHMEVPPTELARRQWRLARAAVKAGAGAWRNGADVYVVTTDPAESREPAAT</sequence>